<evidence type="ECO:0000313" key="2">
    <source>
        <dbReference type="Proteomes" id="UP001152561"/>
    </source>
</evidence>
<dbReference type="Proteomes" id="UP001152561">
    <property type="component" value="Unassembled WGS sequence"/>
</dbReference>
<protein>
    <submittedName>
        <fullName evidence="1">Uncharacterized protein</fullName>
    </submittedName>
</protein>
<accession>A0A9Q1N5Q8</accession>
<gene>
    <name evidence="1" type="ORF">K7X08_026000</name>
</gene>
<organism evidence="1 2">
    <name type="scientific">Anisodus acutangulus</name>
    <dbReference type="NCBI Taxonomy" id="402998"/>
    <lineage>
        <taxon>Eukaryota</taxon>
        <taxon>Viridiplantae</taxon>
        <taxon>Streptophyta</taxon>
        <taxon>Embryophyta</taxon>
        <taxon>Tracheophyta</taxon>
        <taxon>Spermatophyta</taxon>
        <taxon>Magnoliopsida</taxon>
        <taxon>eudicotyledons</taxon>
        <taxon>Gunneridae</taxon>
        <taxon>Pentapetalae</taxon>
        <taxon>asterids</taxon>
        <taxon>lamiids</taxon>
        <taxon>Solanales</taxon>
        <taxon>Solanaceae</taxon>
        <taxon>Solanoideae</taxon>
        <taxon>Hyoscyameae</taxon>
        <taxon>Anisodus</taxon>
    </lineage>
</organism>
<name>A0A9Q1N5Q8_9SOLA</name>
<reference evidence="2" key="1">
    <citation type="journal article" date="2023" name="Proc. Natl. Acad. Sci. U.S.A.">
        <title>Genomic and structural basis for evolution of tropane alkaloid biosynthesis.</title>
        <authorList>
            <person name="Wanga Y.-J."/>
            <person name="Taina T."/>
            <person name="Yua J.-Y."/>
            <person name="Lia J."/>
            <person name="Xua B."/>
            <person name="Chenc J."/>
            <person name="D'Auriad J.C."/>
            <person name="Huanga J.-P."/>
            <person name="Huanga S.-X."/>
        </authorList>
    </citation>
    <scope>NUCLEOTIDE SEQUENCE [LARGE SCALE GENOMIC DNA]</scope>
    <source>
        <strain evidence="2">cv. KIB-2019</strain>
    </source>
</reference>
<sequence length="109" mass="12305">MDATEENMIPRLAAPYNNIHTVPKPFPITELLLFHGCYSGSDRLRGASVRIVHFPDVLNEIEVESLMEARARVLQMQAEKNRFIRMHTMRKSPGLDRFAGTGSCPLVPV</sequence>
<dbReference type="AlphaFoldDB" id="A0A9Q1N5Q8"/>
<dbReference type="EMBL" id="JAJAGQ010000001">
    <property type="protein sequence ID" value="KAJ8574195.1"/>
    <property type="molecule type" value="Genomic_DNA"/>
</dbReference>
<evidence type="ECO:0000313" key="1">
    <source>
        <dbReference type="EMBL" id="KAJ8574195.1"/>
    </source>
</evidence>
<keyword evidence="2" id="KW-1185">Reference proteome</keyword>
<comment type="caution">
    <text evidence="1">The sequence shown here is derived from an EMBL/GenBank/DDBJ whole genome shotgun (WGS) entry which is preliminary data.</text>
</comment>
<proteinExistence type="predicted"/>
<dbReference type="OrthoDB" id="1888697at2759"/>